<protein>
    <submittedName>
        <fullName evidence="3">Arsenate reductase</fullName>
    </submittedName>
</protein>
<reference evidence="3 4" key="1">
    <citation type="submission" date="2019-07" db="EMBL/GenBank/DDBJ databases">
        <title>Whole genome shotgun sequence of Gluconobacter wancherniae NBRC 103581.</title>
        <authorList>
            <person name="Hosoyama A."/>
            <person name="Uohara A."/>
            <person name="Ohji S."/>
            <person name="Ichikawa N."/>
        </authorList>
    </citation>
    <scope>NUCLEOTIDE SEQUENCE [LARGE SCALE GENOMIC DNA]</scope>
    <source>
        <strain evidence="3 4">NBRC 103581</strain>
    </source>
</reference>
<name>A0A511B3D3_9PROT</name>
<evidence type="ECO:0000313" key="4">
    <source>
        <dbReference type="Proteomes" id="UP000321230"/>
    </source>
</evidence>
<keyword evidence="4" id="KW-1185">Reference proteome</keyword>
<comment type="caution">
    <text evidence="3">The sequence shown here is derived from an EMBL/GenBank/DDBJ whole genome shotgun (WGS) entry which is preliminary data.</text>
</comment>
<dbReference type="Proteomes" id="UP000321230">
    <property type="component" value="Unassembled WGS sequence"/>
</dbReference>
<gene>
    <name evidence="3" type="ORF">GWA01_17910</name>
</gene>
<evidence type="ECO:0000313" key="3">
    <source>
        <dbReference type="EMBL" id="GEK94021.1"/>
    </source>
</evidence>
<dbReference type="PROSITE" id="PS51353">
    <property type="entry name" value="ARSC"/>
    <property type="match status" value="1"/>
</dbReference>
<dbReference type="NCBIfam" id="TIGR01617">
    <property type="entry name" value="arsC_related"/>
    <property type="match status" value="1"/>
</dbReference>
<comment type="similarity">
    <text evidence="1 2">Belongs to the ArsC family.</text>
</comment>
<organism evidence="3 4">
    <name type="scientific">Gluconobacter wancherniae NBRC 103581</name>
    <dbReference type="NCBI Taxonomy" id="656744"/>
    <lineage>
        <taxon>Bacteria</taxon>
        <taxon>Pseudomonadati</taxon>
        <taxon>Pseudomonadota</taxon>
        <taxon>Alphaproteobacteria</taxon>
        <taxon>Acetobacterales</taxon>
        <taxon>Acetobacteraceae</taxon>
        <taxon>Gluconobacter</taxon>
    </lineage>
</organism>
<dbReference type="InterPro" id="IPR006504">
    <property type="entry name" value="Tscrpt_reg_Spx/MgsR"/>
</dbReference>
<dbReference type="SUPFAM" id="SSF52833">
    <property type="entry name" value="Thioredoxin-like"/>
    <property type="match status" value="1"/>
</dbReference>
<proteinExistence type="inferred from homology"/>
<dbReference type="Pfam" id="PF03960">
    <property type="entry name" value="ArsC"/>
    <property type="match status" value="1"/>
</dbReference>
<dbReference type="PANTHER" id="PTHR30041:SF8">
    <property type="entry name" value="PROTEIN YFFB"/>
    <property type="match status" value="1"/>
</dbReference>
<evidence type="ECO:0000256" key="2">
    <source>
        <dbReference type="PROSITE-ProRule" id="PRU01282"/>
    </source>
</evidence>
<sequence>MKRWKTVEHFMTDLVGLYGIKACDTMKKARLWLDAHDIPFVFHDYKKEGVSSEKLRAWIAVVGWEKLINRAGTTFRQLPEELKVQLDEARAIELMVAQPSMIRRPVLEAGELLIGFRPDEYALFFQKKS</sequence>
<dbReference type="CDD" id="cd03035">
    <property type="entry name" value="ArsC_Yffb"/>
    <property type="match status" value="1"/>
</dbReference>
<dbReference type="NCBIfam" id="NF008107">
    <property type="entry name" value="PRK10853.1"/>
    <property type="match status" value="1"/>
</dbReference>
<dbReference type="InterPro" id="IPR036249">
    <property type="entry name" value="Thioredoxin-like_sf"/>
</dbReference>
<dbReference type="PANTHER" id="PTHR30041">
    <property type="entry name" value="ARSENATE REDUCTASE"/>
    <property type="match status" value="1"/>
</dbReference>
<dbReference type="InterPro" id="IPR006660">
    <property type="entry name" value="Arsenate_reductase-like"/>
</dbReference>
<dbReference type="Gene3D" id="3.40.30.10">
    <property type="entry name" value="Glutaredoxin"/>
    <property type="match status" value="1"/>
</dbReference>
<dbReference type="EMBL" id="BJUZ01000002">
    <property type="protein sequence ID" value="GEK94021.1"/>
    <property type="molecule type" value="Genomic_DNA"/>
</dbReference>
<evidence type="ECO:0000256" key="1">
    <source>
        <dbReference type="ARBA" id="ARBA00007198"/>
    </source>
</evidence>
<accession>A0A511B3D3</accession>
<dbReference type="AlphaFoldDB" id="A0A511B3D3"/>